<dbReference type="EMBL" id="GGEC01055654">
    <property type="protein sequence ID" value="MBX36138.1"/>
    <property type="molecule type" value="Transcribed_RNA"/>
</dbReference>
<proteinExistence type="predicted"/>
<name>A0A2P2N116_RHIMU</name>
<evidence type="ECO:0000313" key="1">
    <source>
        <dbReference type="EMBL" id="MBX36138.1"/>
    </source>
</evidence>
<organism evidence="1">
    <name type="scientific">Rhizophora mucronata</name>
    <name type="common">Asiatic mangrove</name>
    <dbReference type="NCBI Taxonomy" id="61149"/>
    <lineage>
        <taxon>Eukaryota</taxon>
        <taxon>Viridiplantae</taxon>
        <taxon>Streptophyta</taxon>
        <taxon>Embryophyta</taxon>
        <taxon>Tracheophyta</taxon>
        <taxon>Spermatophyta</taxon>
        <taxon>Magnoliopsida</taxon>
        <taxon>eudicotyledons</taxon>
        <taxon>Gunneridae</taxon>
        <taxon>Pentapetalae</taxon>
        <taxon>rosids</taxon>
        <taxon>fabids</taxon>
        <taxon>Malpighiales</taxon>
        <taxon>Rhizophoraceae</taxon>
        <taxon>Rhizophora</taxon>
    </lineage>
</organism>
<reference evidence="1" key="1">
    <citation type="submission" date="2018-02" db="EMBL/GenBank/DDBJ databases">
        <title>Rhizophora mucronata_Transcriptome.</title>
        <authorList>
            <person name="Meera S.P."/>
            <person name="Sreeshan A."/>
            <person name="Augustine A."/>
        </authorList>
    </citation>
    <scope>NUCLEOTIDE SEQUENCE</scope>
    <source>
        <tissue evidence="1">Leaf</tissue>
    </source>
</reference>
<protein>
    <submittedName>
        <fullName evidence="1">Uncharacterized protein MANES_11G152400</fullName>
    </submittedName>
</protein>
<sequence length="71" mass="8016">MRRHRASTANIHMSATNGSSEIKARNILQLDLNLPAPEDDHPHHEFETSYQFASKQQALVFSAPALVDCHY</sequence>
<accession>A0A2P2N116</accession>
<dbReference type="AlphaFoldDB" id="A0A2P2N116"/>